<proteinExistence type="predicted"/>
<evidence type="ECO:0000313" key="2">
    <source>
        <dbReference type="Proteomes" id="UP001295794"/>
    </source>
</evidence>
<protein>
    <submittedName>
        <fullName evidence="1">Uncharacterized protein</fullName>
    </submittedName>
</protein>
<comment type="caution">
    <text evidence="1">The sequence shown here is derived from an EMBL/GenBank/DDBJ whole genome shotgun (WGS) entry which is preliminary data.</text>
</comment>
<dbReference type="AlphaFoldDB" id="A0AAD2K733"/>
<sequence>AVYRFLSPACRPCSLLQSFGKHPLVLNTCHETQSQLPLMCGCSNITACISPP</sequence>
<evidence type="ECO:0000313" key="1">
    <source>
        <dbReference type="EMBL" id="CAK5282342.1"/>
    </source>
</evidence>
<feature type="non-terminal residue" evidence="1">
    <location>
        <position position="1"/>
    </location>
</feature>
<dbReference type="EMBL" id="CAVNYO010000452">
    <property type="protein sequence ID" value="CAK5282342.1"/>
    <property type="molecule type" value="Genomic_DNA"/>
</dbReference>
<name>A0AAD2K733_9AGAR</name>
<gene>
    <name evidence="1" type="ORF">MYCIT1_LOCUS34025</name>
</gene>
<dbReference type="Proteomes" id="UP001295794">
    <property type="component" value="Unassembled WGS sequence"/>
</dbReference>
<accession>A0AAD2K733</accession>
<reference evidence="1" key="1">
    <citation type="submission" date="2023-11" db="EMBL/GenBank/DDBJ databases">
        <authorList>
            <person name="De Vega J J."/>
            <person name="De Vega J J."/>
        </authorList>
    </citation>
    <scope>NUCLEOTIDE SEQUENCE</scope>
</reference>
<keyword evidence="2" id="KW-1185">Reference proteome</keyword>
<organism evidence="1 2">
    <name type="scientific">Mycena citricolor</name>
    <dbReference type="NCBI Taxonomy" id="2018698"/>
    <lineage>
        <taxon>Eukaryota</taxon>
        <taxon>Fungi</taxon>
        <taxon>Dikarya</taxon>
        <taxon>Basidiomycota</taxon>
        <taxon>Agaricomycotina</taxon>
        <taxon>Agaricomycetes</taxon>
        <taxon>Agaricomycetidae</taxon>
        <taxon>Agaricales</taxon>
        <taxon>Marasmiineae</taxon>
        <taxon>Mycenaceae</taxon>
        <taxon>Mycena</taxon>
    </lineage>
</organism>